<evidence type="ECO:0000259" key="2">
    <source>
        <dbReference type="Pfam" id="PF12008"/>
    </source>
</evidence>
<gene>
    <name evidence="3" type="ORF">NCTC10794_01282</name>
</gene>
<dbReference type="Pfam" id="PF12008">
    <property type="entry name" value="EcoR124_C"/>
    <property type="match status" value="1"/>
</dbReference>
<feature type="coiled-coil region" evidence="1">
    <location>
        <begin position="70"/>
        <end position="97"/>
    </location>
</feature>
<reference evidence="3 4" key="1">
    <citation type="submission" date="2018-06" db="EMBL/GenBank/DDBJ databases">
        <authorList>
            <consortium name="Pathogen Informatics"/>
            <person name="Doyle S."/>
        </authorList>
    </citation>
    <scope>NUCLEOTIDE SEQUENCE [LARGE SCALE GENOMIC DNA]</scope>
    <source>
        <strain evidence="3 4">NCTC10794</strain>
    </source>
</reference>
<evidence type="ECO:0000313" key="3">
    <source>
        <dbReference type="EMBL" id="STO64222.1"/>
    </source>
</evidence>
<name>A0A377I178_HAEPH</name>
<dbReference type="AlphaFoldDB" id="A0A377I178"/>
<keyword evidence="1" id="KW-0175">Coiled coil</keyword>
<accession>A0A377I178</accession>
<dbReference type="Proteomes" id="UP000254867">
    <property type="component" value="Unassembled WGS sequence"/>
</dbReference>
<proteinExistence type="predicted"/>
<sequence>MIALRQQGFAWDNPKETKEVIFSESQYRELQARYADLDKINREPGEKKAKFEIDPNLVSGDSTLIDKDYLMKLLNELAQAQAKAKAEEAKEIEARIQPLFNQLRENDRLHAEQILDDVKTGKLERVENFSVLLDRYRMDSEQTQIQDFISQFGLDRECFGKLQAHHVLGKDDWKDFGLLDNLVKTADMDLVTAQFSQEKSNEKPNALKLKGYLRDKIKTEIERIILAR</sequence>
<dbReference type="EMBL" id="UGHH01000002">
    <property type="protein sequence ID" value="STO64222.1"/>
    <property type="molecule type" value="Genomic_DNA"/>
</dbReference>
<organism evidence="3 4">
    <name type="scientific">Haemophilus parahaemolyticus</name>
    <dbReference type="NCBI Taxonomy" id="735"/>
    <lineage>
        <taxon>Bacteria</taxon>
        <taxon>Pseudomonadati</taxon>
        <taxon>Pseudomonadota</taxon>
        <taxon>Gammaproteobacteria</taxon>
        <taxon>Pasteurellales</taxon>
        <taxon>Pasteurellaceae</taxon>
        <taxon>Haemophilus</taxon>
    </lineage>
</organism>
<evidence type="ECO:0000256" key="1">
    <source>
        <dbReference type="SAM" id="Coils"/>
    </source>
</evidence>
<evidence type="ECO:0000313" key="4">
    <source>
        <dbReference type="Proteomes" id="UP000254867"/>
    </source>
</evidence>
<dbReference type="InterPro" id="IPR022625">
    <property type="entry name" value="TypeI_RM_Rsu_C"/>
</dbReference>
<feature type="domain" description="Type I restriction enzyme R protein C-terminal" evidence="2">
    <location>
        <begin position="3"/>
        <end position="161"/>
    </location>
</feature>
<protein>
    <submittedName>
        <fullName evidence="3">Type I restriction and modification enzyme -subunit R C terminal</fullName>
    </submittedName>
</protein>